<evidence type="ECO:0000256" key="4">
    <source>
        <dbReference type="ARBA" id="ARBA00022833"/>
    </source>
</evidence>
<dbReference type="InterPro" id="IPR017150">
    <property type="entry name" value="Pept_M20_glutamate_carboxypep"/>
</dbReference>
<protein>
    <submittedName>
        <fullName evidence="6">M20/M25/M40 family metallo-hydrolase</fullName>
    </submittedName>
</protein>
<dbReference type="InterPro" id="IPR002933">
    <property type="entry name" value="Peptidase_M20"/>
</dbReference>
<dbReference type="InterPro" id="IPR001261">
    <property type="entry name" value="ArgE/DapE_CS"/>
</dbReference>
<dbReference type="PANTHER" id="PTHR43808">
    <property type="entry name" value="ACETYLORNITHINE DEACETYLASE"/>
    <property type="match status" value="1"/>
</dbReference>
<dbReference type="SUPFAM" id="SSF55031">
    <property type="entry name" value="Bacterial exopeptidase dimerisation domain"/>
    <property type="match status" value="1"/>
</dbReference>
<dbReference type="PANTHER" id="PTHR43808:SF9">
    <property type="entry name" value="BLL0789 PROTEIN"/>
    <property type="match status" value="1"/>
</dbReference>
<proteinExistence type="predicted"/>
<dbReference type="InterPro" id="IPR011650">
    <property type="entry name" value="Peptidase_M20_dimer"/>
</dbReference>
<evidence type="ECO:0000313" key="6">
    <source>
        <dbReference type="EMBL" id="MBD7958376.1"/>
    </source>
</evidence>
<dbReference type="Gene3D" id="3.40.630.10">
    <property type="entry name" value="Zn peptidases"/>
    <property type="match status" value="1"/>
</dbReference>
<feature type="domain" description="Peptidase M20 dimerisation" evidence="5">
    <location>
        <begin position="172"/>
        <end position="269"/>
    </location>
</feature>
<dbReference type="PROSITE" id="PS00758">
    <property type="entry name" value="ARGE_DAPE_CPG2_1"/>
    <property type="match status" value="1"/>
</dbReference>
<dbReference type="PIRSF" id="PIRSF037238">
    <property type="entry name" value="Carboxypeptidase_G2"/>
    <property type="match status" value="1"/>
</dbReference>
<dbReference type="SUPFAM" id="SSF53187">
    <property type="entry name" value="Zn-dependent exopeptidases"/>
    <property type="match status" value="1"/>
</dbReference>
<evidence type="ECO:0000256" key="2">
    <source>
        <dbReference type="ARBA" id="ARBA00022723"/>
    </source>
</evidence>
<accession>A0ABR8S4H9</accession>
<sequence>MNDTAAERATVLARLEQLVRIESPSLDIAASESMVDLLGRWWRDLGARVRAVRTDAGCTLIADLDGTGDPVLLVGHSDTVWPRGTLEGDLPWSIEGDIVRGPGAYDMKSGLVVMLAAVERLAGRRRRAVRVVVVCDEEVGSPTTQELLREAAVGAAAAIGFESPHPDGALKVGRRGSTRVSLRVGGRAAHAALDPGSGVSAIDELVDQLMAVRQAVTHPDLPSEVLCNVGTLRGGGRANVVPAEAEAEIGLRFIDGESEERVLQALRGLAPVRGGASVTVSVLSHRPAWQASDGDNALLDEIARAGASLGQRVAGRPAAGAGDTNQVGNFGIPTVDGFGPRGGGAHALTEHLSLQSLQERIALLAAVLGR</sequence>
<dbReference type="RefSeq" id="WP_191719575.1">
    <property type="nucleotide sequence ID" value="NZ_JACSQP010000007.1"/>
</dbReference>
<keyword evidence="3" id="KW-0378">Hydrolase</keyword>
<reference evidence="6 7" key="1">
    <citation type="submission" date="2020-08" db="EMBL/GenBank/DDBJ databases">
        <title>A Genomic Blueprint of the Chicken Gut Microbiome.</title>
        <authorList>
            <person name="Gilroy R."/>
            <person name="Ravi A."/>
            <person name="Getino M."/>
            <person name="Pursley I."/>
            <person name="Horton D.L."/>
            <person name="Alikhan N.-F."/>
            <person name="Baker D."/>
            <person name="Gharbi K."/>
            <person name="Hall N."/>
            <person name="Watson M."/>
            <person name="Adriaenssens E.M."/>
            <person name="Foster-Nyarko E."/>
            <person name="Jarju S."/>
            <person name="Secka A."/>
            <person name="Antonio M."/>
            <person name="Oren A."/>
            <person name="Chaudhuri R."/>
            <person name="La Ragione R.M."/>
            <person name="Hildebrand F."/>
            <person name="Pallen M.J."/>
        </authorList>
    </citation>
    <scope>NUCLEOTIDE SEQUENCE [LARGE SCALE GENOMIC DNA]</scope>
    <source>
        <strain evidence="6 7">Sa4CUA7</strain>
    </source>
</reference>
<evidence type="ECO:0000259" key="5">
    <source>
        <dbReference type="Pfam" id="PF07687"/>
    </source>
</evidence>
<gene>
    <name evidence="6" type="ORF">H9651_12060</name>
</gene>
<comment type="cofactor">
    <cofactor evidence="1">
        <name>Zn(2+)</name>
        <dbReference type="ChEBI" id="CHEBI:29105"/>
    </cofactor>
</comment>
<dbReference type="Gene3D" id="3.30.70.360">
    <property type="match status" value="1"/>
</dbReference>
<name>A0ABR8S4H9_9MICO</name>
<keyword evidence="4" id="KW-0862">Zinc</keyword>
<keyword evidence="7" id="KW-1185">Reference proteome</keyword>
<evidence type="ECO:0000256" key="1">
    <source>
        <dbReference type="ARBA" id="ARBA00001947"/>
    </source>
</evidence>
<dbReference type="InterPro" id="IPR050072">
    <property type="entry name" value="Peptidase_M20A"/>
</dbReference>
<dbReference type="Pfam" id="PF01546">
    <property type="entry name" value="Peptidase_M20"/>
    <property type="match status" value="1"/>
</dbReference>
<comment type="caution">
    <text evidence="6">The sequence shown here is derived from an EMBL/GenBank/DDBJ whole genome shotgun (WGS) entry which is preliminary data.</text>
</comment>
<dbReference type="EMBL" id="JACSQP010000007">
    <property type="protein sequence ID" value="MBD7958376.1"/>
    <property type="molecule type" value="Genomic_DNA"/>
</dbReference>
<dbReference type="Proteomes" id="UP000648352">
    <property type="component" value="Unassembled WGS sequence"/>
</dbReference>
<evidence type="ECO:0000313" key="7">
    <source>
        <dbReference type="Proteomes" id="UP000648352"/>
    </source>
</evidence>
<organism evidence="6 7">
    <name type="scientific">Microbacterium pullorum</name>
    <dbReference type="NCBI Taxonomy" id="2762236"/>
    <lineage>
        <taxon>Bacteria</taxon>
        <taxon>Bacillati</taxon>
        <taxon>Actinomycetota</taxon>
        <taxon>Actinomycetes</taxon>
        <taxon>Micrococcales</taxon>
        <taxon>Microbacteriaceae</taxon>
        <taxon>Microbacterium</taxon>
    </lineage>
</organism>
<dbReference type="Pfam" id="PF07687">
    <property type="entry name" value="M20_dimer"/>
    <property type="match status" value="1"/>
</dbReference>
<dbReference type="InterPro" id="IPR036264">
    <property type="entry name" value="Bact_exopeptidase_dim_dom"/>
</dbReference>
<evidence type="ECO:0000256" key="3">
    <source>
        <dbReference type="ARBA" id="ARBA00022801"/>
    </source>
</evidence>
<keyword evidence="2" id="KW-0479">Metal-binding</keyword>